<accession>A0A857MPE3</accession>
<comment type="domain">
    <text evidence="6">Consists of two distinct domains, a catalytic core and a N-terminal extension that is involved in tRNA binding.</text>
</comment>
<keyword evidence="12" id="KW-1185">Reference proteome</keyword>
<dbReference type="GO" id="GO:0004828">
    <property type="term" value="F:serine-tRNA ligase activity"/>
    <property type="evidence" value="ECO:0007669"/>
    <property type="project" value="UniProtKB-UniRule"/>
</dbReference>
<keyword evidence="6" id="KW-0963">Cytoplasm</keyword>
<dbReference type="PRINTS" id="PR00981">
    <property type="entry name" value="TRNASYNTHSER"/>
</dbReference>
<feature type="binding site" evidence="7">
    <location>
        <position position="255"/>
    </location>
    <ligand>
        <name>L-serine</name>
        <dbReference type="ChEBI" id="CHEBI:33384"/>
    </ligand>
</feature>
<dbReference type="GO" id="GO:0016260">
    <property type="term" value="P:selenocysteine biosynthetic process"/>
    <property type="evidence" value="ECO:0007669"/>
    <property type="project" value="UniProtKB-UniRule"/>
</dbReference>
<dbReference type="InterPro" id="IPR015866">
    <property type="entry name" value="Ser-tRNA-synth_1_N"/>
</dbReference>
<dbReference type="PROSITE" id="PS50862">
    <property type="entry name" value="AA_TRNA_LIGASE_II"/>
    <property type="match status" value="1"/>
</dbReference>
<dbReference type="Gene3D" id="1.10.287.40">
    <property type="entry name" value="Serine-tRNA synthetase, tRNA binding domain"/>
    <property type="match status" value="1"/>
</dbReference>
<keyword evidence="5 6" id="KW-0030">Aminoacyl-tRNA synthetase</keyword>
<evidence type="ECO:0000256" key="3">
    <source>
        <dbReference type="ARBA" id="ARBA00022840"/>
    </source>
</evidence>
<dbReference type="Proteomes" id="UP001059824">
    <property type="component" value="Chromosome"/>
</dbReference>
<dbReference type="InterPro" id="IPR042103">
    <property type="entry name" value="SerRS_1_N_sf"/>
</dbReference>
<feature type="binding site" evidence="6 7">
    <location>
        <position position="278"/>
    </location>
    <ligand>
        <name>L-serine</name>
        <dbReference type="ChEBI" id="CHEBI:33384"/>
    </ligand>
</feature>
<keyword evidence="4 6" id="KW-0648">Protein biosynthesis</keyword>
<keyword evidence="9" id="KW-0175">Coiled coil</keyword>
<dbReference type="PANTHER" id="PTHR11778">
    <property type="entry name" value="SERYL-TRNA SYNTHETASE"/>
    <property type="match status" value="1"/>
</dbReference>
<evidence type="ECO:0000256" key="2">
    <source>
        <dbReference type="ARBA" id="ARBA00022741"/>
    </source>
</evidence>
<dbReference type="PIRSF" id="PIRSF001529">
    <property type="entry name" value="Ser-tRNA-synth_IIa"/>
    <property type="match status" value="1"/>
</dbReference>
<dbReference type="InterPro" id="IPR010978">
    <property type="entry name" value="tRNA-bd_arm"/>
</dbReference>
<keyword evidence="1 6" id="KW-0436">Ligase</keyword>
<dbReference type="Pfam" id="PF02403">
    <property type="entry name" value="Seryl_tRNA_N"/>
    <property type="match status" value="1"/>
</dbReference>
<feature type="site" description="Important for serine binding" evidence="7">
    <location>
        <position position="377"/>
    </location>
</feature>
<dbReference type="NCBIfam" id="TIGR00414">
    <property type="entry name" value="serS"/>
    <property type="match status" value="1"/>
</dbReference>
<dbReference type="SUPFAM" id="SSF46589">
    <property type="entry name" value="tRNA-binding arm"/>
    <property type="match status" value="1"/>
</dbReference>
<feature type="binding site" evidence="6 8">
    <location>
        <begin position="255"/>
        <end position="257"/>
    </location>
    <ligand>
        <name>ATP</name>
        <dbReference type="ChEBI" id="CHEBI:30616"/>
    </ligand>
</feature>
<dbReference type="InterPro" id="IPR006195">
    <property type="entry name" value="aa-tRNA-synth_II"/>
</dbReference>
<reference evidence="11" key="1">
    <citation type="journal article" date="2021" name="Nat. Microbiol.">
        <title>Cocultivation of an ultrasmall environmental parasitic bacterium with lytic ability against bacteria associated with wastewater foams.</title>
        <authorList>
            <person name="Batinovic S."/>
            <person name="Rose J.J.A."/>
            <person name="Ratcliffe J."/>
            <person name="Seviour R.J."/>
            <person name="Petrovski S."/>
        </authorList>
    </citation>
    <scope>NUCLEOTIDE SEQUENCE</scope>
    <source>
        <strain evidence="11">JR1</strain>
    </source>
</reference>
<evidence type="ECO:0000256" key="9">
    <source>
        <dbReference type="SAM" id="Coils"/>
    </source>
</evidence>
<dbReference type="Gene3D" id="3.30.930.10">
    <property type="entry name" value="Bira Bifunctional Protein, Domain 2"/>
    <property type="match status" value="1"/>
</dbReference>
<evidence type="ECO:0000313" key="11">
    <source>
        <dbReference type="EMBL" id="QHN42540.1"/>
    </source>
</evidence>
<comment type="similarity">
    <text evidence="6">Belongs to the class-II aminoacyl-tRNA synthetase family. Type-1 seryl-tRNA synthetase subfamily.</text>
</comment>
<evidence type="ECO:0000256" key="4">
    <source>
        <dbReference type="ARBA" id="ARBA00022917"/>
    </source>
</evidence>
<evidence type="ECO:0000256" key="7">
    <source>
        <dbReference type="PIRSR" id="PIRSR001529-1"/>
    </source>
</evidence>
<dbReference type="InterPro" id="IPR045864">
    <property type="entry name" value="aa-tRNA-synth_II/BPL/LPL"/>
</dbReference>
<protein>
    <recommendedName>
        <fullName evidence="6">Serine--tRNA ligase</fullName>
        <ecNumber evidence="6">6.1.1.11</ecNumber>
    </recommendedName>
    <alternativeName>
        <fullName evidence="6">Seryl-tRNA synthetase</fullName>
        <shortName evidence="6">SerRS</shortName>
    </alternativeName>
    <alternativeName>
        <fullName evidence="6">Seryl-tRNA(Ser/Sec) synthetase</fullName>
    </alternativeName>
</protein>
<proteinExistence type="inferred from homology"/>
<dbReference type="EMBL" id="CP045921">
    <property type="protein sequence ID" value="QHN42540.1"/>
    <property type="molecule type" value="Genomic_DNA"/>
</dbReference>
<comment type="function">
    <text evidence="6">Catalyzes the attachment of serine to tRNA(Ser). Is also able to aminoacylate tRNA(Sec) with serine, to form the misacylated tRNA L-seryl-tRNA(Sec), which will be further converted into selenocysteinyl-tRNA(Sec).</text>
</comment>
<keyword evidence="2 6" id="KW-0547">Nucleotide-binding</keyword>
<feature type="domain" description="Aminoacyl-transfer RNA synthetases class-II family profile" evidence="10">
    <location>
        <begin position="131"/>
        <end position="402"/>
    </location>
</feature>
<evidence type="ECO:0000256" key="6">
    <source>
        <dbReference type="HAMAP-Rule" id="MF_00176"/>
    </source>
</evidence>
<dbReference type="KEGG" id="mama:GII36_01590"/>
<comment type="subunit">
    <text evidence="6">Homodimer. The tRNA molecule binds across the dimer.</text>
</comment>
<comment type="subcellular location">
    <subcellularLocation>
        <location evidence="6">Cytoplasm</location>
    </subcellularLocation>
</comment>
<sequence>MLDIRFIRDNPEKVQTNAEAKGYRNLSVSKLLELDDSRRGLQQQVDELREKRNANAAKMKGGKPAQELIDEGKQIKVELAEREEYLKAADEEYTALLNNFPNLTDNDVPVGGEEDGVEIKQWGEQTSGARDHLDYAVERDWVDFERGAKVAGAKFYYLKGDLALLEQAITQYALNVLVGKGFKFMTVPHMVNARTMTGTGFAPRSSDQSDEYAIEGEDLSLIATAEIPLTGYHADEILDEKDLPLMYAGLSPCYRKEAGTYGKHTRGLFRVHQFNKLEMYAYALPEKSREVHEQLLAVEEEIWQAMNVPYHIINIASGDLGAPAAKKFDIEYWSPVDGTYRELTSCSNCTDFQTRNLNIRVRRTDGTVEMVHSLNGTAVSLARSLVAVLEHNQREDGKLNVPEVLRPYMGGREVI</sequence>
<feature type="binding site" evidence="6 8">
    <location>
        <begin position="342"/>
        <end position="345"/>
    </location>
    <ligand>
        <name>ATP</name>
        <dbReference type="ChEBI" id="CHEBI:30616"/>
    </ligand>
</feature>
<feature type="binding site" evidence="6">
    <location>
        <begin position="224"/>
        <end position="226"/>
    </location>
    <ligand>
        <name>L-serine</name>
        <dbReference type="ChEBI" id="CHEBI:33384"/>
    </ligand>
</feature>
<feature type="binding site" evidence="7">
    <location>
        <position position="224"/>
    </location>
    <ligand>
        <name>L-serine</name>
        <dbReference type="ChEBI" id="CHEBI:33384"/>
    </ligand>
</feature>
<dbReference type="GO" id="GO:0005524">
    <property type="term" value="F:ATP binding"/>
    <property type="evidence" value="ECO:0007669"/>
    <property type="project" value="UniProtKB-UniRule"/>
</dbReference>
<feature type="coiled-coil region" evidence="9">
    <location>
        <begin position="31"/>
        <end position="58"/>
    </location>
</feature>
<dbReference type="EC" id="6.1.1.11" evidence="6"/>
<organism evidence="11 12">
    <name type="scientific">Candidatus Mycosynbacter amalyticus</name>
    <dbReference type="NCBI Taxonomy" id="2665156"/>
    <lineage>
        <taxon>Bacteria</taxon>
        <taxon>Candidatus Saccharimonadota</taxon>
        <taxon>Candidatus Saccharimonadota incertae sedis</taxon>
        <taxon>Candidatus Mycosynbacter</taxon>
    </lineage>
</organism>
<dbReference type="GO" id="GO:0006434">
    <property type="term" value="P:seryl-tRNA aminoacylation"/>
    <property type="evidence" value="ECO:0007669"/>
    <property type="project" value="UniProtKB-UniRule"/>
</dbReference>
<comment type="catalytic activity">
    <reaction evidence="6">
        <text>tRNA(Ser) + L-serine + ATP = L-seryl-tRNA(Ser) + AMP + diphosphate + H(+)</text>
        <dbReference type="Rhea" id="RHEA:12292"/>
        <dbReference type="Rhea" id="RHEA-COMP:9669"/>
        <dbReference type="Rhea" id="RHEA-COMP:9703"/>
        <dbReference type="ChEBI" id="CHEBI:15378"/>
        <dbReference type="ChEBI" id="CHEBI:30616"/>
        <dbReference type="ChEBI" id="CHEBI:33019"/>
        <dbReference type="ChEBI" id="CHEBI:33384"/>
        <dbReference type="ChEBI" id="CHEBI:78442"/>
        <dbReference type="ChEBI" id="CHEBI:78533"/>
        <dbReference type="ChEBI" id="CHEBI:456215"/>
        <dbReference type="EC" id="6.1.1.11"/>
    </reaction>
</comment>
<dbReference type="Pfam" id="PF00587">
    <property type="entry name" value="tRNA-synt_2b"/>
    <property type="match status" value="1"/>
</dbReference>
<dbReference type="AlphaFoldDB" id="A0A857MPE3"/>
<dbReference type="InterPro" id="IPR033729">
    <property type="entry name" value="SerRS_core"/>
</dbReference>
<comment type="pathway">
    <text evidence="6">Aminoacyl-tRNA biosynthesis; selenocysteinyl-tRNA(Sec) biosynthesis; L-seryl-tRNA(Sec) from L-serine and tRNA(Sec): step 1/1.</text>
</comment>
<evidence type="ECO:0000256" key="8">
    <source>
        <dbReference type="PIRSR" id="PIRSR001529-2"/>
    </source>
</evidence>
<feature type="binding site" evidence="8">
    <location>
        <begin position="271"/>
        <end position="274"/>
    </location>
    <ligand>
        <name>ATP</name>
        <dbReference type="ChEBI" id="CHEBI:30616"/>
    </ligand>
</feature>
<dbReference type="GO" id="GO:0005737">
    <property type="term" value="C:cytoplasm"/>
    <property type="evidence" value="ECO:0007669"/>
    <property type="project" value="UniProtKB-SubCell"/>
</dbReference>
<dbReference type="InterPro" id="IPR002314">
    <property type="entry name" value="aa-tRNA-synt_IIb"/>
</dbReference>
<name>A0A857MPE3_9BACT</name>
<dbReference type="InterPro" id="IPR002317">
    <property type="entry name" value="Ser-tRNA-ligase_type_1"/>
</dbReference>
<feature type="binding site" evidence="6">
    <location>
        <position position="377"/>
    </location>
    <ligand>
        <name>L-serine</name>
        <dbReference type="ChEBI" id="CHEBI:33384"/>
    </ligand>
</feature>
<keyword evidence="3 6" id="KW-0067">ATP-binding</keyword>
<evidence type="ECO:0000259" key="10">
    <source>
        <dbReference type="PROSITE" id="PS50862"/>
    </source>
</evidence>
<comment type="catalytic activity">
    <reaction evidence="6">
        <text>tRNA(Sec) + L-serine + ATP = L-seryl-tRNA(Sec) + AMP + diphosphate + H(+)</text>
        <dbReference type="Rhea" id="RHEA:42580"/>
        <dbReference type="Rhea" id="RHEA-COMP:9742"/>
        <dbReference type="Rhea" id="RHEA-COMP:10128"/>
        <dbReference type="ChEBI" id="CHEBI:15378"/>
        <dbReference type="ChEBI" id="CHEBI:30616"/>
        <dbReference type="ChEBI" id="CHEBI:33019"/>
        <dbReference type="ChEBI" id="CHEBI:33384"/>
        <dbReference type="ChEBI" id="CHEBI:78442"/>
        <dbReference type="ChEBI" id="CHEBI:78533"/>
        <dbReference type="ChEBI" id="CHEBI:456215"/>
        <dbReference type="EC" id="6.1.1.11"/>
    </reaction>
</comment>
<feature type="binding site" evidence="7">
    <location>
        <position position="375"/>
    </location>
    <ligand>
        <name>L-serine</name>
        <dbReference type="ChEBI" id="CHEBI:33384"/>
    </ligand>
</feature>
<evidence type="ECO:0000256" key="1">
    <source>
        <dbReference type="ARBA" id="ARBA00022598"/>
    </source>
</evidence>
<evidence type="ECO:0000313" key="12">
    <source>
        <dbReference type="Proteomes" id="UP001059824"/>
    </source>
</evidence>
<feature type="binding site" evidence="6">
    <location>
        <position position="271"/>
    </location>
    <ligand>
        <name>ATP</name>
        <dbReference type="ChEBI" id="CHEBI:30616"/>
    </ligand>
</feature>
<dbReference type="HAMAP" id="MF_00176">
    <property type="entry name" value="Ser_tRNA_synth_type1"/>
    <property type="match status" value="1"/>
</dbReference>
<dbReference type="SUPFAM" id="SSF55681">
    <property type="entry name" value="Class II aaRS and biotin synthetases"/>
    <property type="match status" value="1"/>
</dbReference>
<dbReference type="RefSeq" id="WP_260763925.1">
    <property type="nucleotide sequence ID" value="NZ_CP045921.1"/>
</dbReference>
<dbReference type="UniPathway" id="UPA00906">
    <property type="reaction ID" value="UER00895"/>
</dbReference>
<dbReference type="CDD" id="cd00770">
    <property type="entry name" value="SerRS_core"/>
    <property type="match status" value="1"/>
</dbReference>
<gene>
    <name evidence="6 11" type="primary">serS</name>
    <name evidence="11" type="ORF">GII36_01590</name>
</gene>
<evidence type="ECO:0000256" key="5">
    <source>
        <dbReference type="ARBA" id="ARBA00023146"/>
    </source>
</evidence>